<gene>
    <name evidence="2" type="ORF">D5H78_18865</name>
</gene>
<dbReference type="EMBL" id="QZEZ01000014">
    <property type="protein sequence ID" value="RJK92539.1"/>
    <property type="molecule type" value="Genomic_DNA"/>
</dbReference>
<dbReference type="Proteomes" id="UP000265614">
    <property type="component" value="Unassembled WGS sequence"/>
</dbReference>
<organism evidence="2 3">
    <name type="scientific">Vallicoccus soli</name>
    <dbReference type="NCBI Taxonomy" id="2339232"/>
    <lineage>
        <taxon>Bacteria</taxon>
        <taxon>Bacillati</taxon>
        <taxon>Actinomycetota</taxon>
        <taxon>Actinomycetes</taxon>
        <taxon>Motilibacterales</taxon>
        <taxon>Vallicoccaceae</taxon>
        <taxon>Vallicoccus</taxon>
    </lineage>
</organism>
<accession>A0A3A3YX29</accession>
<keyword evidence="1" id="KW-1133">Transmembrane helix</keyword>
<keyword evidence="1" id="KW-0472">Membrane</keyword>
<proteinExistence type="predicted"/>
<name>A0A3A3YX29_9ACTN</name>
<keyword evidence="1" id="KW-0812">Transmembrane</keyword>
<comment type="caution">
    <text evidence="2">The sequence shown here is derived from an EMBL/GenBank/DDBJ whole genome shotgun (WGS) entry which is preliminary data.</text>
</comment>
<protein>
    <recommendedName>
        <fullName evidence="4">Conjugal transfer protein TrbC</fullName>
    </recommendedName>
</protein>
<evidence type="ECO:0000313" key="2">
    <source>
        <dbReference type="EMBL" id="RJK92539.1"/>
    </source>
</evidence>
<dbReference type="OrthoDB" id="4250843at2"/>
<feature type="transmembrane region" description="Helical" evidence="1">
    <location>
        <begin position="27"/>
        <end position="51"/>
    </location>
</feature>
<evidence type="ECO:0008006" key="4">
    <source>
        <dbReference type="Google" id="ProtNLM"/>
    </source>
</evidence>
<dbReference type="AlphaFoldDB" id="A0A3A3YX29"/>
<reference evidence="2 3" key="1">
    <citation type="submission" date="2018-09" db="EMBL/GenBank/DDBJ databases">
        <title>YIM 75000 draft genome.</title>
        <authorList>
            <person name="Tang S."/>
            <person name="Feng Y."/>
        </authorList>
    </citation>
    <scope>NUCLEOTIDE SEQUENCE [LARGE SCALE GENOMIC DNA]</scope>
    <source>
        <strain evidence="2 3">YIM 75000</strain>
    </source>
</reference>
<evidence type="ECO:0000256" key="1">
    <source>
        <dbReference type="SAM" id="Phobius"/>
    </source>
</evidence>
<feature type="transmembrane region" description="Helical" evidence="1">
    <location>
        <begin position="63"/>
        <end position="83"/>
    </location>
</feature>
<sequence>MLIAGVPDPGTGVAPPGSEGFLTILQWAANIGLGLGVLGVIVAGAMMAVASRRGEGQEHGSRLMWVLAGCIVIGSASGLVTAVA</sequence>
<keyword evidence="3" id="KW-1185">Reference proteome</keyword>
<evidence type="ECO:0000313" key="3">
    <source>
        <dbReference type="Proteomes" id="UP000265614"/>
    </source>
</evidence>